<dbReference type="EMBL" id="VSSQ01110619">
    <property type="protein sequence ID" value="MPN48359.1"/>
    <property type="molecule type" value="Genomic_DNA"/>
</dbReference>
<name>A0A645ID26_9ZZZZ</name>
<protein>
    <submittedName>
        <fullName evidence="1">Uncharacterized protein</fullName>
    </submittedName>
</protein>
<gene>
    <name evidence="1" type="ORF">SDC9_195966</name>
</gene>
<sequence>MKLKGRLVELGIDEDAFFEKVETNSEKAIAQRLKSGIDYKESEKKYPNWAFFNVNQNLELYYGNAGTRTKLLGNLLETSQEELYEKIISAEANYSYSAYYDVDKLPSIQSILEKVEPLHTNYIYSEESNCLYWWFNQCKIPTIILKDEN</sequence>
<dbReference type="AlphaFoldDB" id="A0A645ID26"/>
<proteinExistence type="predicted"/>
<comment type="caution">
    <text evidence="1">The sequence shown here is derived from an EMBL/GenBank/DDBJ whole genome shotgun (WGS) entry which is preliminary data.</text>
</comment>
<reference evidence="1" key="1">
    <citation type="submission" date="2019-08" db="EMBL/GenBank/DDBJ databases">
        <authorList>
            <person name="Kucharzyk K."/>
            <person name="Murdoch R.W."/>
            <person name="Higgins S."/>
            <person name="Loffler F."/>
        </authorList>
    </citation>
    <scope>NUCLEOTIDE SEQUENCE</scope>
</reference>
<accession>A0A645ID26</accession>
<evidence type="ECO:0000313" key="1">
    <source>
        <dbReference type="EMBL" id="MPN48359.1"/>
    </source>
</evidence>
<organism evidence="1">
    <name type="scientific">bioreactor metagenome</name>
    <dbReference type="NCBI Taxonomy" id="1076179"/>
    <lineage>
        <taxon>unclassified sequences</taxon>
        <taxon>metagenomes</taxon>
        <taxon>ecological metagenomes</taxon>
    </lineage>
</organism>